<evidence type="ECO:0000259" key="3">
    <source>
        <dbReference type="Pfam" id="PF03629"/>
    </source>
</evidence>
<dbReference type="EMBL" id="JBHUJB010000076">
    <property type="protein sequence ID" value="MFD2160330.1"/>
    <property type="molecule type" value="Genomic_DNA"/>
</dbReference>
<evidence type="ECO:0000256" key="2">
    <source>
        <dbReference type="SAM" id="SignalP"/>
    </source>
</evidence>
<sequence>MKFHRSIRTLALATLLSQPLAAEHYKLFILTGQSNSLGTTNGGEADPTSGSDPADQHVQFAWHNVANASTSLGDSSGAFTTLQDQQGGYYGGSATHWGPEIGFARTLYKAGARNFGVIKASRGGGGNTNWSKSAGGHMFNHILNTVTTTTTSLTNAGHTFEIVGLLYLQGESDNSSEASIAGTRLKELVDNLRADLPNAANMHAISGGIAASGSTRDTVRANHAAIAQSTAYIDYFSNLDLANQTAADNLHFNKTAKLTIGERFAQAYFSTGIISRNYGKLTFIGDSITQGGNGDYPSYRYQVFKNLANANVPISTTTGYKFVGSVTGPYLNSTITAPDTNGQTFENTHEGHYGWRSFWINGREALPSNRRSGNRGEGTLLNWTGQASPQQYDLNTLGNKVAYPDPSAAGTGNNGTTYTPDTAVIMIGINDLAGSSSASDVRDDIGTIVDQLQAANPNISIFLSEVLYTNQSHNHKVDALNALLPALASSKSNATSSVWVIETNDGFNPVTQTFDNVHPNADGESYVGDRISGGLGIIAMPEPAGAFSPPTSIEKDVSSFPSRFSGNAIWNGSYINGWAELNGAFASESLNGSNLLYNHSGFTTGTTLSGTNATLDGGSTTWNSSNDGDWTLEVELKLIECSNGFAIWCGTDSARIIVEIYADRTTDNGSNSFTAFHNNEDGAFHTFRIAHDSNAEVYHVWRDGQRLPPTTGAPYDVNAADSRLLFGDYTSGSFGDNFNVEIASINYDQSGDFLPPGADADNDGIPDSWEYSYFQDVVGADATADDDEDTQNNYDEYLANTDPTDHTSSFQVSTIVNSESNTWSITVPQTSPQRLYTLMHSDDLGLTDPWSPVPGQGPIIGTDAALIFTDTPSSEKAFYKVDVGLP</sequence>
<evidence type="ECO:0000313" key="5">
    <source>
        <dbReference type="EMBL" id="MFD2160330.1"/>
    </source>
</evidence>
<dbReference type="InterPro" id="IPR013830">
    <property type="entry name" value="SGNH_hydro"/>
</dbReference>
<keyword evidence="1" id="KW-0378">Hydrolase</keyword>
<dbReference type="InterPro" id="IPR013320">
    <property type="entry name" value="ConA-like_dom_sf"/>
</dbReference>
<dbReference type="RefSeq" id="WP_377088393.1">
    <property type="nucleotide sequence ID" value="NZ_JBHSJL010000014.1"/>
</dbReference>
<comment type="caution">
    <text evidence="5">The sequence shown here is derived from an EMBL/GenBank/DDBJ whole genome shotgun (WGS) entry which is preliminary data.</text>
</comment>
<feature type="domain" description="SGNH hydrolase-type esterase" evidence="4">
    <location>
        <begin position="415"/>
        <end position="523"/>
    </location>
</feature>
<reference evidence="6" key="1">
    <citation type="journal article" date="2019" name="Int. J. Syst. Evol. Microbiol.">
        <title>The Global Catalogue of Microorganisms (GCM) 10K type strain sequencing project: providing services to taxonomists for standard genome sequencing and annotation.</title>
        <authorList>
            <consortium name="The Broad Institute Genomics Platform"/>
            <consortium name="The Broad Institute Genome Sequencing Center for Infectious Disease"/>
            <person name="Wu L."/>
            <person name="Ma J."/>
        </authorList>
    </citation>
    <scope>NUCLEOTIDE SEQUENCE [LARGE SCALE GENOMIC DNA]</scope>
    <source>
        <strain evidence="6">CCUG 57942</strain>
    </source>
</reference>
<protein>
    <submittedName>
        <fullName evidence="5">Sialate O-acetylesterase</fullName>
    </submittedName>
</protein>
<feature type="signal peptide" evidence="2">
    <location>
        <begin position="1"/>
        <end position="21"/>
    </location>
</feature>
<dbReference type="Pfam" id="PF13472">
    <property type="entry name" value="Lipase_GDSL_2"/>
    <property type="match status" value="1"/>
</dbReference>
<dbReference type="SUPFAM" id="SSF49899">
    <property type="entry name" value="Concanavalin A-like lectins/glucanases"/>
    <property type="match status" value="1"/>
</dbReference>
<dbReference type="InterPro" id="IPR051532">
    <property type="entry name" value="Ester_Hydrolysis_Enzymes"/>
</dbReference>
<feature type="domain" description="Sialate O-acetylesterase" evidence="3">
    <location>
        <begin position="26"/>
        <end position="269"/>
    </location>
</feature>
<dbReference type="InterPro" id="IPR036514">
    <property type="entry name" value="SGNH_hydro_sf"/>
</dbReference>
<keyword evidence="6" id="KW-1185">Reference proteome</keyword>
<organism evidence="5 6">
    <name type="scientific">Rubritalea tangerina</name>
    <dbReference type="NCBI Taxonomy" id="430798"/>
    <lineage>
        <taxon>Bacteria</taxon>
        <taxon>Pseudomonadati</taxon>
        <taxon>Verrucomicrobiota</taxon>
        <taxon>Verrucomicrobiia</taxon>
        <taxon>Verrucomicrobiales</taxon>
        <taxon>Rubritaleaceae</taxon>
        <taxon>Rubritalea</taxon>
    </lineage>
</organism>
<keyword evidence="2" id="KW-0732">Signal</keyword>
<evidence type="ECO:0000259" key="4">
    <source>
        <dbReference type="Pfam" id="PF13472"/>
    </source>
</evidence>
<dbReference type="Pfam" id="PF03629">
    <property type="entry name" value="SASA"/>
    <property type="match status" value="1"/>
</dbReference>
<dbReference type="PANTHER" id="PTHR30383">
    <property type="entry name" value="THIOESTERASE 1/PROTEASE 1/LYSOPHOSPHOLIPASE L1"/>
    <property type="match status" value="1"/>
</dbReference>
<evidence type="ECO:0000256" key="1">
    <source>
        <dbReference type="ARBA" id="ARBA00022801"/>
    </source>
</evidence>
<evidence type="ECO:0000313" key="6">
    <source>
        <dbReference type="Proteomes" id="UP001597389"/>
    </source>
</evidence>
<dbReference type="SUPFAM" id="SSF52266">
    <property type="entry name" value="SGNH hydrolase"/>
    <property type="match status" value="2"/>
</dbReference>
<dbReference type="Gene3D" id="3.40.50.1110">
    <property type="entry name" value="SGNH hydrolase"/>
    <property type="match status" value="2"/>
</dbReference>
<proteinExistence type="predicted"/>
<dbReference type="Proteomes" id="UP001597389">
    <property type="component" value="Unassembled WGS sequence"/>
</dbReference>
<name>A0ABW4ZF44_9BACT</name>
<dbReference type="PANTHER" id="PTHR30383:SF2">
    <property type="entry name" value="CELLULOSE-BINDING PROTEIN"/>
    <property type="match status" value="1"/>
</dbReference>
<gene>
    <name evidence="5" type="ORF">ACFSW8_15610</name>
</gene>
<accession>A0ABW4ZF44</accession>
<feature type="chain" id="PRO_5045379687" evidence="2">
    <location>
        <begin position="22"/>
        <end position="886"/>
    </location>
</feature>
<dbReference type="InterPro" id="IPR005181">
    <property type="entry name" value="SASA"/>
</dbReference>